<name>A0A445MLT4_ENSVE</name>
<evidence type="ECO:0000256" key="3">
    <source>
        <dbReference type="ARBA" id="ARBA00023274"/>
    </source>
</evidence>
<evidence type="ECO:0000313" key="5">
    <source>
        <dbReference type="EMBL" id="RZR75196.1"/>
    </source>
</evidence>
<gene>
    <name evidence="5" type="ORF">BHM03_00051653</name>
</gene>
<dbReference type="GO" id="GO:0003735">
    <property type="term" value="F:structural constituent of ribosome"/>
    <property type="evidence" value="ECO:0007669"/>
    <property type="project" value="InterPro"/>
</dbReference>
<dbReference type="GO" id="GO:0006412">
    <property type="term" value="P:translation"/>
    <property type="evidence" value="ECO:0007669"/>
    <property type="project" value="InterPro"/>
</dbReference>
<protein>
    <submittedName>
        <fullName evidence="5">Uncharacterized protein</fullName>
    </submittedName>
</protein>
<organism evidence="5">
    <name type="scientific">Ensete ventricosum</name>
    <name type="common">Abyssinian banana</name>
    <name type="synonym">Musa ensete</name>
    <dbReference type="NCBI Taxonomy" id="4639"/>
    <lineage>
        <taxon>Eukaryota</taxon>
        <taxon>Viridiplantae</taxon>
        <taxon>Streptophyta</taxon>
        <taxon>Embryophyta</taxon>
        <taxon>Tracheophyta</taxon>
        <taxon>Spermatophyta</taxon>
        <taxon>Magnoliopsida</taxon>
        <taxon>Liliopsida</taxon>
        <taxon>Zingiberales</taxon>
        <taxon>Musaceae</taxon>
        <taxon>Ensete</taxon>
    </lineage>
</organism>
<feature type="compositionally biased region" description="Polar residues" evidence="4">
    <location>
        <begin position="96"/>
        <end position="105"/>
    </location>
</feature>
<reference evidence="5" key="1">
    <citation type="journal article" date="2018" name="Data Brief">
        <title>Genome sequence data from 17 accessions of Ensete ventricosum, a staple food crop for millions in Ethiopia.</title>
        <authorList>
            <person name="Yemataw Z."/>
            <person name="Muzemil S."/>
            <person name="Ambachew D."/>
            <person name="Tripathi L."/>
            <person name="Tesfaye K."/>
            <person name="Chala A."/>
            <person name="Farbos A."/>
            <person name="O'Neill P."/>
            <person name="Moore K."/>
            <person name="Grant M."/>
            <person name="Studholme D.J."/>
        </authorList>
    </citation>
    <scope>NUCLEOTIDE SEQUENCE [LARGE SCALE GENOMIC DNA]</scope>
    <source>
        <tissue evidence="5">Leaf</tissue>
    </source>
</reference>
<dbReference type="InterPro" id="IPR023574">
    <property type="entry name" value="Ribosomal_uL4_dom_sf"/>
</dbReference>
<dbReference type="AlphaFoldDB" id="A0A445MLT4"/>
<feature type="region of interest" description="Disordered" evidence="4">
    <location>
        <begin position="83"/>
        <end position="131"/>
    </location>
</feature>
<feature type="region of interest" description="Disordered" evidence="4">
    <location>
        <begin position="1"/>
        <end position="21"/>
    </location>
</feature>
<dbReference type="GO" id="GO:0005840">
    <property type="term" value="C:ribosome"/>
    <property type="evidence" value="ECO:0007669"/>
    <property type="project" value="UniProtKB-KW"/>
</dbReference>
<evidence type="ECO:0000256" key="4">
    <source>
        <dbReference type="SAM" id="MobiDB-lite"/>
    </source>
</evidence>
<dbReference type="GO" id="GO:1990904">
    <property type="term" value="C:ribonucleoprotein complex"/>
    <property type="evidence" value="ECO:0007669"/>
    <property type="project" value="UniProtKB-KW"/>
</dbReference>
<sequence length="248" mass="27363">MGVGGAGEGGGEDERAGTGGREVRVLALKVDDGEAWCREQPSSVSALTEEEKESSARLQKEVKLSLYSENPYSLPASVLKSSTHSLRASKPDHDTSLQCSTTQQKPQKKRHRGEPQHHHPSLLRSSQPRKAPSTVHLRVRYDLAAIPVLSFSEERVGEVSLDLKSTPLETAHAVVHRGLVTEQQNQRRDTASILTTADLSYSTALQGTPIRSQSLFFSSLRSCSRIFVSLRCYDEHCLHCIQSHARLQ</sequence>
<dbReference type="SUPFAM" id="SSF52166">
    <property type="entry name" value="Ribosomal protein L4"/>
    <property type="match status" value="1"/>
</dbReference>
<proteinExistence type="inferred from homology"/>
<feature type="region of interest" description="Disordered" evidence="4">
    <location>
        <begin position="38"/>
        <end position="59"/>
    </location>
</feature>
<feature type="compositionally biased region" description="Basic and acidic residues" evidence="4">
    <location>
        <begin position="12"/>
        <end position="21"/>
    </location>
</feature>
<evidence type="ECO:0000256" key="2">
    <source>
        <dbReference type="ARBA" id="ARBA00022980"/>
    </source>
</evidence>
<keyword evidence="2" id="KW-0689">Ribosomal protein</keyword>
<comment type="similarity">
    <text evidence="1">Belongs to the universal ribosomal protein uL4 family.</text>
</comment>
<evidence type="ECO:0000256" key="1">
    <source>
        <dbReference type="ARBA" id="ARBA00010528"/>
    </source>
</evidence>
<keyword evidence="3" id="KW-0687">Ribonucleoprotein</keyword>
<accession>A0A445MLT4</accession>
<dbReference type="EMBL" id="KV876617">
    <property type="protein sequence ID" value="RZR75196.1"/>
    <property type="molecule type" value="Genomic_DNA"/>
</dbReference>
<dbReference type="Proteomes" id="UP000290560">
    <property type="component" value="Unassembled WGS sequence"/>
</dbReference>